<evidence type="ECO:0000313" key="1">
    <source>
        <dbReference type="EMBL" id="NSJ80977.1"/>
    </source>
</evidence>
<dbReference type="RefSeq" id="WP_173726271.1">
    <property type="nucleotide sequence ID" value="NZ_JAAIQC010000049.1"/>
</dbReference>
<dbReference type="Proteomes" id="UP001644750">
    <property type="component" value="Unassembled WGS sequence"/>
</dbReference>
<proteinExistence type="predicted"/>
<name>A0ABX2I2A4_ANAHA</name>
<dbReference type="EMBL" id="JAAITB010000048">
    <property type="protein sequence ID" value="NSJ80977.1"/>
    <property type="molecule type" value="Genomic_DNA"/>
</dbReference>
<evidence type="ECO:0000313" key="2">
    <source>
        <dbReference type="Proteomes" id="UP001644750"/>
    </source>
</evidence>
<sequence>MMNRYTLLKQIIENYIDDHGFNVEIESNIKDTSYDKTNDTYLCEFGENFKVIDMDVIAKDVYGNIYKSGKTRSTADAFFVLEDGKWYFVEFKNTKIDTSSLKLRVQLKAYENLHLLFDILLDMTEISRELGCIENPIDFIRNNVIYILVCSEEKNIKEADFIRKSQLTKKQYVPGFMEELNSSVFKESYLLTEKNFYREFIAE</sequence>
<protein>
    <submittedName>
        <fullName evidence="1">Uncharacterized protein</fullName>
    </submittedName>
</protein>
<accession>A0ABX2I2A4</accession>
<reference evidence="1 2" key="1">
    <citation type="journal article" date="2020" name="Cell Host Microbe">
        <title>Functional and Genomic Variation between Human-Derived Isolates of Lachnospiraceae Reveals Inter- and Intra-Species Diversity.</title>
        <authorList>
            <person name="Sorbara M.T."/>
            <person name="Littmann E.R."/>
            <person name="Fontana E."/>
            <person name="Moody T.U."/>
            <person name="Kohout C.E."/>
            <person name="Gjonbalaj M."/>
            <person name="Eaton V."/>
            <person name="Seok R."/>
            <person name="Leiner I.M."/>
            <person name="Pamer E.G."/>
        </authorList>
    </citation>
    <scope>NUCLEOTIDE SEQUENCE [LARGE SCALE GENOMIC DNA]</scope>
    <source>
        <strain evidence="1 2">MSK.14.57</strain>
    </source>
</reference>
<gene>
    <name evidence="1" type="ORF">G5A72_15620</name>
</gene>
<comment type="caution">
    <text evidence="1">The sequence shown here is derived from an EMBL/GenBank/DDBJ whole genome shotgun (WGS) entry which is preliminary data.</text>
</comment>
<organism evidence="1 2">
    <name type="scientific">Anaerostipes hadrus</name>
    <dbReference type="NCBI Taxonomy" id="649756"/>
    <lineage>
        <taxon>Bacteria</taxon>
        <taxon>Bacillati</taxon>
        <taxon>Bacillota</taxon>
        <taxon>Clostridia</taxon>
        <taxon>Lachnospirales</taxon>
        <taxon>Lachnospiraceae</taxon>
        <taxon>Anaerostipes</taxon>
    </lineage>
</organism>
<keyword evidence="2" id="KW-1185">Reference proteome</keyword>